<feature type="region of interest" description="Disordered" evidence="1">
    <location>
        <begin position="19"/>
        <end position="62"/>
    </location>
</feature>
<dbReference type="Pfam" id="PF01522">
    <property type="entry name" value="Polysacc_deac_1"/>
    <property type="match status" value="1"/>
</dbReference>
<dbReference type="SUPFAM" id="SSF88713">
    <property type="entry name" value="Glycoside hydrolase/deacetylase"/>
    <property type="match status" value="1"/>
</dbReference>
<dbReference type="RefSeq" id="WP_251221883.1">
    <property type="nucleotide sequence ID" value="NZ_JAMBOL010000002.1"/>
</dbReference>
<comment type="caution">
    <text evidence="3">The sequence shown here is derived from an EMBL/GenBank/DDBJ whole genome shotgun (WGS) entry which is preliminary data.</text>
</comment>
<dbReference type="InterPro" id="IPR050248">
    <property type="entry name" value="Polysacc_deacetylase_ArnD"/>
</dbReference>
<dbReference type="InterPro" id="IPR011330">
    <property type="entry name" value="Glyco_hydro/deAcase_b/a-brl"/>
</dbReference>
<reference evidence="3" key="1">
    <citation type="submission" date="2022-05" db="EMBL/GenBank/DDBJ databases">
        <title>Comparative Genomics of Spacecraft Associated Microbes.</title>
        <authorList>
            <person name="Tran M.T."/>
            <person name="Wright A."/>
            <person name="Seuylemezian A."/>
            <person name="Eisen J."/>
            <person name="Coil D."/>
        </authorList>
    </citation>
    <scope>NUCLEOTIDE SEQUENCE</scope>
    <source>
        <strain evidence="3">214.1.1</strain>
    </source>
</reference>
<feature type="compositionally biased region" description="Acidic residues" evidence="1">
    <location>
        <begin position="21"/>
        <end position="30"/>
    </location>
</feature>
<feature type="domain" description="NodB homology" evidence="2">
    <location>
        <begin position="84"/>
        <end position="264"/>
    </location>
</feature>
<proteinExistence type="predicted"/>
<feature type="compositionally biased region" description="Basic and acidic residues" evidence="1">
    <location>
        <begin position="31"/>
        <end position="56"/>
    </location>
</feature>
<dbReference type="GO" id="GO:0005975">
    <property type="term" value="P:carbohydrate metabolic process"/>
    <property type="evidence" value="ECO:0007669"/>
    <property type="project" value="InterPro"/>
</dbReference>
<dbReference type="Proteomes" id="UP001139179">
    <property type="component" value="Unassembled WGS sequence"/>
</dbReference>
<dbReference type="AlphaFoldDB" id="A0A9X2DMK2"/>
<evidence type="ECO:0000313" key="3">
    <source>
        <dbReference type="EMBL" id="MCM3713043.1"/>
    </source>
</evidence>
<dbReference type="PANTHER" id="PTHR10587">
    <property type="entry name" value="GLYCOSYL TRANSFERASE-RELATED"/>
    <property type="match status" value="1"/>
</dbReference>
<dbReference type="InterPro" id="IPR002509">
    <property type="entry name" value="NODB_dom"/>
</dbReference>
<keyword evidence="4" id="KW-1185">Reference proteome</keyword>
<protein>
    <submittedName>
        <fullName evidence="3">Polysaccharide deacetylase family protein</fullName>
    </submittedName>
</protein>
<evidence type="ECO:0000313" key="4">
    <source>
        <dbReference type="Proteomes" id="UP001139179"/>
    </source>
</evidence>
<dbReference type="PROSITE" id="PS51257">
    <property type="entry name" value="PROKAR_LIPOPROTEIN"/>
    <property type="match status" value="1"/>
</dbReference>
<evidence type="ECO:0000259" key="2">
    <source>
        <dbReference type="PROSITE" id="PS51677"/>
    </source>
</evidence>
<dbReference type="PROSITE" id="PS51677">
    <property type="entry name" value="NODB"/>
    <property type="match status" value="1"/>
</dbReference>
<sequence>MKRLIQVLMIAAVLTGCQQPVEEDPVTDPPEEAREDNSEPEQEHPELEGEQETREVEESDMPEVSYQINQANWTVEPVTDEEEQVVLLTIDDAPDKHSVAMAETLKKLDKQAIFFINGHFLADEGGKEKLKSIYEMGFEIGNHTMNHANLSDLSADEQRQEIVALNDLIEEVTGERPRFFRPPFGVNTETSAAVVEEEEMIAMNWTYGYDWEADYQEAEALAEIMVQTPYLTNGANLLMHDRQWTLEALPSIINGLEEDGYGFVDPAAIE</sequence>
<dbReference type="Gene3D" id="3.20.20.370">
    <property type="entry name" value="Glycoside hydrolase/deacetylase"/>
    <property type="match status" value="1"/>
</dbReference>
<dbReference type="CDD" id="cd10917">
    <property type="entry name" value="CE4_NodB_like_6s_7s"/>
    <property type="match status" value="1"/>
</dbReference>
<accession>A0A9X2DMK2</accession>
<dbReference type="PANTHER" id="PTHR10587:SF125">
    <property type="entry name" value="POLYSACCHARIDE DEACETYLASE YHEN-RELATED"/>
    <property type="match status" value="1"/>
</dbReference>
<organism evidence="3 4">
    <name type="scientific">Halalkalibacter oceani</name>
    <dbReference type="NCBI Taxonomy" id="1653776"/>
    <lineage>
        <taxon>Bacteria</taxon>
        <taxon>Bacillati</taxon>
        <taxon>Bacillota</taxon>
        <taxon>Bacilli</taxon>
        <taxon>Bacillales</taxon>
        <taxon>Bacillaceae</taxon>
        <taxon>Halalkalibacter</taxon>
    </lineage>
</organism>
<evidence type="ECO:0000256" key="1">
    <source>
        <dbReference type="SAM" id="MobiDB-lite"/>
    </source>
</evidence>
<dbReference type="EMBL" id="JAMBOL010000002">
    <property type="protein sequence ID" value="MCM3713043.1"/>
    <property type="molecule type" value="Genomic_DNA"/>
</dbReference>
<name>A0A9X2DMK2_9BACI</name>
<dbReference type="GO" id="GO:0016810">
    <property type="term" value="F:hydrolase activity, acting on carbon-nitrogen (but not peptide) bonds"/>
    <property type="evidence" value="ECO:0007669"/>
    <property type="project" value="InterPro"/>
</dbReference>
<gene>
    <name evidence="3" type="ORF">M3202_03035</name>
</gene>